<gene>
    <name evidence="5" type="ORF">M2319_000794</name>
</gene>
<dbReference type="CDD" id="cd12107">
    <property type="entry name" value="Hemerythrin"/>
    <property type="match status" value="1"/>
</dbReference>
<comment type="caution">
    <text evidence="5">The sequence shown here is derived from an EMBL/GenBank/DDBJ whole genome shotgun (WGS) entry which is preliminary data.</text>
</comment>
<comment type="similarity">
    <text evidence="1">Belongs to the hemerythrin family.</text>
</comment>
<protein>
    <submittedName>
        <fullName evidence="5">Hemerythrin-like metal-binding protein</fullName>
    </submittedName>
</protein>
<reference evidence="6" key="1">
    <citation type="submission" date="2023-07" db="EMBL/GenBank/DDBJ databases">
        <title>Genome sequencing of Purple Non-Sulfur Bacteria from various extreme environments.</title>
        <authorList>
            <person name="Mayer M."/>
        </authorList>
    </citation>
    <scope>NUCLEOTIDE SEQUENCE [LARGE SCALE GENOMIC DNA]</scope>
    <source>
        <strain evidence="6">DSM 17935</strain>
    </source>
</reference>
<evidence type="ECO:0000313" key="6">
    <source>
        <dbReference type="Proteomes" id="UP001209755"/>
    </source>
</evidence>
<evidence type="ECO:0000259" key="4">
    <source>
        <dbReference type="Pfam" id="PF01814"/>
    </source>
</evidence>
<keyword evidence="2" id="KW-0479">Metal-binding</keyword>
<proteinExistence type="inferred from homology"/>
<keyword evidence="3" id="KW-0408">Iron</keyword>
<evidence type="ECO:0000256" key="3">
    <source>
        <dbReference type="ARBA" id="ARBA00023004"/>
    </source>
</evidence>
<dbReference type="InterPro" id="IPR012827">
    <property type="entry name" value="Hemerythrin_metal-bd"/>
</dbReference>
<organism evidence="5 6">
    <name type="scientific">Rhodobium gokarnense</name>
    <dbReference type="NCBI Taxonomy" id="364296"/>
    <lineage>
        <taxon>Bacteria</taxon>
        <taxon>Pseudomonadati</taxon>
        <taxon>Pseudomonadota</taxon>
        <taxon>Alphaproteobacteria</taxon>
        <taxon>Hyphomicrobiales</taxon>
        <taxon>Rhodobiaceae</taxon>
        <taxon>Rhodobium</taxon>
    </lineage>
</organism>
<name>A0ABT3H7V7_9HYPH</name>
<evidence type="ECO:0000256" key="2">
    <source>
        <dbReference type="ARBA" id="ARBA00022723"/>
    </source>
</evidence>
<evidence type="ECO:0000313" key="5">
    <source>
        <dbReference type="EMBL" id="MCW2306475.1"/>
    </source>
</evidence>
<dbReference type="RefSeq" id="WP_264600142.1">
    <property type="nucleotide sequence ID" value="NZ_JAOQNS010000002.1"/>
</dbReference>
<dbReference type="Proteomes" id="UP001209755">
    <property type="component" value="Unassembled WGS sequence"/>
</dbReference>
<feature type="domain" description="Hemerythrin-like" evidence="4">
    <location>
        <begin position="18"/>
        <end position="121"/>
    </location>
</feature>
<dbReference type="InterPro" id="IPR012312">
    <property type="entry name" value="Hemerythrin-like"/>
</dbReference>
<accession>A0ABT3H7V7</accession>
<dbReference type="SUPFAM" id="SSF47188">
    <property type="entry name" value="Hemerythrin-like"/>
    <property type="match status" value="1"/>
</dbReference>
<evidence type="ECO:0000256" key="1">
    <source>
        <dbReference type="ARBA" id="ARBA00010587"/>
    </source>
</evidence>
<dbReference type="InterPro" id="IPR035938">
    <property type="entry name" value="Hemerythrin-like_sf"/>
</dbReference>
<dbReference type="Gene3D" id="1.20.120.50">
    <property type="entry name" value="Hemerythrin-like"/>
    <property type="match status" value="1"/>
</dbReference>
<dbReference type="Pfam" id="PF01814">
    <property type="entry name" value="Hemerythrin"/>
    <property type="match status" value="1"/>
</dbReference>
<keyword evidence="6" id="KW-1185">Reference proteome</keyword>
<sequence>MVAKPPSSMAASIAVATGDAIIDADHVAFEVLIDEAAAADDARLGAALKRLRRHLVEHFEQEDVMMAETRFPAAGFHRGDHEKVLARIDRAIADNAGGNPRAVRTFLEDELPVWFVGHVATLDAVTVHWARTGVLGF</sequence>
<dbReference type="EMBL" id="JAOQNS010000002">
    <property type="protein sequence ID" value="MCW2306475.1"/>
    <property type="molecule type" value="Genomic_DNA"/>
</dbReference>